<dbReference type="EMBL" id="PVEM01000002">
    <property type="protein sequence ID" value="PTD11114.1"/>
    <property type="molecule type" value="Genomic_DNA"/>
</dbReference>
<feature type="region of interest" description="Disordered" evidence="1">
    <location>
        <begin position="47"/>
        <end position="96"/>
    </location>
</feature>
<dbReference type="Proteomes" id="UP000241587">
    <property type="component" value="Unassembled WGS sequence"/>
</dbReference>
<accession>A0A2T4H5N6</accession>
<evidence type="ECO:0000256" key="1">
    <source>
        <dbReference type="SAM" id="MobiDB-lite"/>
    </source>
</evidence>
<dbReference type="OrthoDB" id="10340580at2759"/>
<gene>
    <name evidence="2" type="ORF">FCULG_00011382</name>
</gene>
<dbReference type="AlphaFoldDB" id="A0A2T4H5N6"/>
<feature type="compositionally biased region" description="Polar residues" evidence="1">
    <location>
        <begin position="69"/>
        <end position="89"/>
    </location>
</feature>
<dbReference type="OMA" id="CSGMSGM"/>
<sequence>MSDQAIVPSSYSYHLRPAGSEITGSQHNAVSTEAWLGYGQKWDLLRTTKSQHSPPEDLLDSNGLCSGMSGMNQMTKLEGSQQYDAASRQTRLRAAH</sequence>
<organism evidence="2 3">
    <name type="scientific">Fusarium culmorum</name>
    <dbReference type="NCBI Taxonomy" id="5516"/>
    <lineage>
        <taxon>Eukaryota</taxon>
        <taxon>Fungi</taxon>
        <taxon>Dikarya</taxon>
        <taxon>Ascomycota</taxon>
        <taxon>Pezizomycotina</taxon>
        <taxon>Sordariomycetes</taxon>
        <taxon>Hypocreomycetidae</taxon>
        <taxon>Hypocreales</taxon>
        <taxon>Nectriaceae</taxon>
        <taxon>Fusarium</taxon>
    </lineage>
</organism>
<evidence type="ECO:0000313" key="3">
    <source>
        <dbReference type="Proteomes" id="UP000241587"/>
    </source>
</evidence>
<proteinExistence type="predicted"/>
<protein>
    <submittedName>
        <fullName evidence="2">Uncharacterized protein</fullName>
    </submittedName>
</protein>
<comment type="caution">
    <text evidence="2">The sequence shown here is derived from an EMBL/GenBank/DDBJ whole genome shotgun (WGS) entry which is preliminary data.</text>
</comment>
<reference evidence="2 3" key="1">
    <citation type="submission" date="2018-02" db="EMBL/GenBank/DDBJ databases">
        <title>Fusarium culmorum secondary metabolites in fungal-bacterial-plant interactions.</title>
        <authorList>
            <person name="Schmidt R."/>
        </authorList>
    </citation>
    <scope>NUCLEOTIDE SEQUENCE [LARGE SCALE GENOMIC DNA]</scope>
    <source>
        <strain evidence="2 3">PV</strain>
    </source>
</reference>
<name>A0A2T4H5N6_FUSCU</name>
<keyword evidence="3" id="KW-1185">Reference proteome</keyword>
<evidence type="ECO:0000313" key="2">
    <source>
        <dbReference type="EMBL" id="PTD11114.1"/>
    </source>
</evidence>